<protein>
    <recommendedName>
        <fullName evidence="3">HTH arsR-type domain-containing protein</fullName>
    </recommendedName>
</protein>
<dbReference type="SUPFAM" id="SSF46785">
    <property type="entry name" value="Winged helix' DNA-binding domain"/>
    <property type="match status" value="1"/>
</dbReference>
<evidence type="ECO:0000313" key="2">
    <source>
        <dbReference type="Proteomes" id="UP000027093"/>
    </source>
</evidence>
<name>A0A060HDY7_9ARCH</name>
<reference evidence="1 2" key="1">
    <citation type="journal article" date="2014" name="Int. J. Syst. Evol. Microbiol.">
        <title>Nitrososphaera viennensis gen. nov., sp. nov., an aerobic and mesophilic, ammonia-oxidizing archaeon from soil and a member of the archaeal phylum Thaumarchaeota.</title>
        <authorList>
            <person name="Stieglmeier M."/>
            <person name="Klingl A."/>
            <person name="Alves R.J."/>
            <person name="Rittmann S.K."/>
            <person name="Melcher M."/>
            <person name="Leisch N."/>
            <person name="Schleper C."/>
        </authorList>
    </citation>
    <scope>NUCLEOTIDE SEQUENCE [LARGE SCALE GENOMIC DNA]</scope>
    <source>
        <strain evidence="1">EN76</strain>
    </source>
</reference>
<accession>A0A060HDY7</accession>
<organism evidence="1 2">
    <name type="scientific">Nitrososphaera viennensis EN76</name>
    <dbReference type="NCBI Taxonomy" id="926571"/>
    <lineage>
        <taxon>Archaea</taxon>
        <taxon>Nitrososphaerota</taxon>
        <taxon>Nitrososphaeria</taxon>
        <taxon>Nitrososphaerales</taxon>
        <taxon>Nitrososphaeraceae</taxon>
        <taxon>Nitrososphaera</taxon>
    </lineage>
</organism>
<keyword evidence="2" id="KW-1185">Reference proteome</keyword>
<dbReference type="AlphaFoldDB" id="A0A060HDY7"/>
<dbReference type="Gene3D" id="1.10.10.10">
    <property type="entry name" value="Winged helix-like DNA-binding domain superfamily/Winged helix DNA-binding domain"/>
    <property type="match status" value="1"/>
</dbReference>
<proteinExistence type="predicted"/>
<dbReference type="InterPro" id="IPR036388">
    <property type="entry name" value="WH-like_DNA-bd_sf"/>
</dbReference>
<dbReference type="Proteomes" id="UP000027093">
    <property type="component" value="Chromosome"/>
</dbReference>
<dbReference type="KEGG" id="nvn:NVIE_006840"/>
<evidence type="ECO:0000313" key="1">
    <source>
        <dbReference type="EMBL" id="AIC14889.1"/>
    </source>
</evidence>
<sequence length="140" mass="15686">MYNTYSVAQYTMNVSEEFGSPKGVLEWLVSGNASARLLDFFVTNKEFDYSETDAAESSGVSLRTVSRELPKFESAGIIKFTRNVGRAKMYRFDQNSEIAKYLEQFVFAAATRRIEASMMQSEAQTSSVGKKIETARLANS</sequence>
<evidence type="ECO:0008006" key="3">
    <source>
        <dbReference type="Google" id="ProtNLM"/>
    </source>
</evidence>
<dbReference type="HOGENOM" id="CLU_1830654_0_0_2"/>
<dbReference type="EMBL" id="CP007536">
    <property type="protein sequence ID" value="AIC14889.1"/>
    <property type="molecule type" value="Genomic_DNA"/>
</dbReference>
<dbReference type="InterPro" id="IPR036390">
    <property type="entry name" value="WH_DNA-bd_sf"/>
</dbReference>
<gene>
    <name evidence="1" type="ORF">NVIE_006840</name>
</gene>